<feature type="transmembrane region" description="Helical" evidence="1">
    <location>
        <begin position="12"/>
        <end position="36"/>
    </location>
</feature>
<dbReference type="EMBL" id="CADEPM010000004">
    <property type="protein sequence ID" value="CAB3405417.1"/>
    <property type="molecule type" value="Genomic_DNA"/>
</dbReference>
<reference evidence="2 3" key="1">
    <citation type="submission" date="2020-04" db="EMBL/GenBank/DDBJ databases">
        <authorList>
            <person name="Laetsch R D."/>
            <person name="Stevens L."/>
            <person name="Kumar S."/>
            <person name="Blaxter L. M."/>
        </authorList>
    </citation>
    <scope>NUCLEOTIDE SEQUENCE [LARGE SCALE GENOMIC DNA]</scope>
</reference>
<dbReference type="PANTHER" id="PTHR37919">
    <property type="entry name" value="PROTEIN CBG05606"/>
    <property type="match status" value="1"/>
</dbReference>
<keyword evidence="1" id="KW-0472">Membrane</keyword>
<feature type="transmembrane region" description="Helical" evidence="1">
    <location>
        <begin position="76"/>
        <end position="96"/>
    </location>
</feature>
<protein>
    <recommendedName>
        <fullName evidence="4">EXPERA domain-containing protein</fullName>
    </recommendedName>
</protein>
<keyword evidence="1" id="KW-1133">Transmembrane helix</keyword>
<feature type="transmembrane region" description="Helical" evidence="1">
    <location>
        <begin position="146"/>
        <end position="167"/>
    </location>
</feature>
<keyword evidence="1" id="KW-0812">Transmembrane</keyword>
<evidence type="ECO:0008006" key="4">
    <source>
        <dbReference type="Google" id="ProtNLM"/>
    </source>
</evidence>
<name>A0A8S1EYZ3_9PELO</name>
<dbReference type="OrthoDB" id="60858at2759"/>
<evidence type="ECO:0000313" key="3">
    <source>
        <dbReference type="Proteomes" id="UP000494206"/>
    </source>
</evidence>
<feature type="transmembrane region" description="Helical" evidence="1">
    <location>
        <begin position="103"/>
        <end position="126"/>
    </location>
</feature>
<evidence type="ECO:0000256" key="1">
    <source>
        <dbReference type="SAM" id="Phobius"/>
    </source>
</evidence>
<dbReference type="AlphaFoldDB" id="A0A8S1EYZ3"/>
<dbReference type="PANTHER" id="PTHR37919:SF1">
    <property type="entry name" value="EXPERA DOMAIN-CONTAINING PROTEIN"/>
    <property type="match status" value="1"/>
</dbReference>
<proteinExistence type="predicted"/>
<accession>A0A8S1EYZ3</accession>
<organism evidence="2 3">
    <name type="scientific">Caenorhabditis bovis</name>
    <dbReference type="NCBI Taxonomy" id="2654633"/>
    <lineage>
        <taxon>Eukaryota</taxon>
        <taxon>Metazoa</taxon>
        <taxon>Ecdysozoa</taxon>
        <taxon>Nematoda</taxon>
        <taxon>Chromadorea</taxon>
        <taxon>Rhabditida</taxon>
        <taxon>Rhabditina</taxon>
        <taxon>Rhabditomorpha</taxon>
        <taxon>Rhabditoidea</taxon>
        <taxon>Rhabditidae</taxon>
        <taxon>Peloderinae</taxon>
        <taxon>Caenorhabditis</taxon>
    </lineage>
</organism>
<keyword evidence="3" id="KW-1185">Reference proteome</keyword>
<gene>
    <name evidence="2" type="ORF">CBOVIS_LOCUS7615</name>
</gene>
<evidence type="ECO:0000313" key="2">
    <source>
        <dbReference type="EMBL" id="CAB3405417.1"/>
    </source>
</evidence>
<comment type="caution">
    <text evidence="2">The sequence shown here is derived from an EMBL/GenBank/DDBJ whole genome shotgun (WGS) entry which is preliminary data.</text>
</comment>
<dbReference type="Proteomes" id="UP000494206">
    <property type="component" value="Unassembled WGS sequence"/>
</dbReference>
<sequence>MLHPSLDYRQPILPAWITLWLIFSSVICSLDVAFTINRPYTNEAPYLMTTSFYTPWNFYSQVDAHYRTTNDSLTAATGRVMLIEIMLNFVAIALGFARSRHAIPLAFLTTVMVFWKTVIFLAMFVFEPPTDEPAINSNIGVFDKFFIFWVPNCVWIIMPIIVIFSLWNKLAVPSRLIDRYRRAAGQCRGDLSFFNDQ</sequence>